<sequence length="536" mass="57925">MDSKCGRHSEGFLAAFLLLLLSLWVLCIMSFVTSVAEAQVLQLKHGFAELPGSSLRQEGKGMTAEHFGRLRSHDEMRRRRMLLAVVGFPLAGDGDPTSVGLYYTQVGLGTPVQLYYVQVDTGSDIMWVDCMPCYNCPLKTSLPIPLTIYDPSHSSTANVVPCSSQSCSLATEMFSSTNCHGGVTECLYQSIYGDGSTIEGYFVEDLFTYDQLVGNTSAPRNGSASVVFGCNFNQSGVLSSTPRAVDGLIGFGQASISVLSQLASKGIAPNVFAHCLEGEDKGGGILVIGEIDEPDLIYTPIIQRQQHYNVQLLNIAVNGMNITSPSVFTLSDKSGGTGGGVIFDSGTTLAYLVEPAYTNFVTAITQVVPTPAQEVPDGEGGHQICFVDTGYDVNATFPDVTLYFDGGAMQLTPQNYLFQQEITSTSGQTIAADCLGWLESVSQPGYISYTIFGDIVLKDKLVVYDNEQHQIGWKNYDCKNSIKVSTTRNGSSPFTVNPTGLSPIGSFGQVNNPRRSLYTIMALVTTLMLYKYFIFS</sequence>
<dbReference type="SUPFAM" id="SSF50630">
    <property type="entry name" value="Acid proteases"/>
    <property type="match status" value="1"/>
</dbReference>
<evidence type="ECO:0000313" key="12">
    <source>
        <dbReference type="EMBL" id="CAK9869479.1"/>
    </source>
</evidence>
<feature type="signal peptide" evidence="10">
    <location>
        <begin position="1"/>
        <end position="38"/>
    </location>
</feature>
<organism evidence="12 13">
    <name type="scientific">Sphagnum jensenii</name>
    <dbReference type="NCBI Taxonomy" id="128206"/>
    <lineage>
        <taxon>Eukaryota</taxon>
        <taxon>Viridiplantae</taxon>
        <taxon>Streptophyta</taxon>
        <taxon>Embryophyta</taxon>
        <taxon>Bryophyta</taxon>
        <taxon>Sphagnophytina</taxon>
        <taxon>Sphagnopsida</taxon>
        <taxon>Sphagnales</taxon>
        <taxon>Sphagnaceae</taxon>
        <taxon>Sphagnum</taxon>
    </lineage>
</organism>
<dbReference type="PANTHER" id="PTHR13683">
    <property type="entry name" value="ASPARTYL PROTEASES"/>
    <property type="match status" value="1"/>
</dbReference>
<feature type="domain" description="Peptidase A1" evidence="11">
    <location>
        <begin position="102"/>
        <end position="474"/>
    </location>
</feature>
<dbReference type="EMBL" id="OZ023720">
    <property type="protein sequence ID" value="CAK9869479.1"/>
    <property type="molecule type" value="Genomic_DNA"/>
</dbReference>
<evidence type="ECO:0000256" key="5">
    <source>
        <dbReference type="ARBA" id="ARBA00022729"/>
    </source>
</evidence>
<evidence type="ECO:0000256" key="9">
    <source>
        <dbReference type="SAM" id="Phobius"/>
    </source>
</evidence>
<evidence type="ECO:0000256" key="1">
    <source>
        <dbReference type="ARBA" id="ARBA00004370"/>
    </source>
</evidence>
<evidence type="ECO:0000313" key="13">
    <source>
        <dbReference type="Proteomes" id="UP001497522"/>
    </source>
</evidence>
<dbReference type="InterPro" id="IPR032799">
    <property type="entry name" value="TAXi_C"/>
</dbReference>
<dbReference type="PRINTS" id="PR00792">
    <property type="entry name" value="PEPSIN"/>
</dbReference>
<dbReference type="PROSITE" id="PS51767">
    <property type="entry name" value="PEPTIDASE_A1"/>
    <property type="match status" value="1"/>
</dbReference>
<feature type="chain" id="PRO_5045790755" description="Peptidase A1 domain-containing protein" evidence="10">
    <location>
        <begin position="39"/>
        <end position="536"/>
    </location>
</feature>
<keyword evidence="4 9" id="KW-0812">Transmembrane</keyword>
<name>A0ABP1B315_9BRYO</name>
<dbReference type="InterPro" id="IPR032861">
    <property type="entry name" value="TAXi_N"/>
</dbReference>
<dbReference type="PANTHER" id="PTHR13683:SF375">
    <property type="entry name" value="PEPTIDASE A1 DOMAIN-CONTAINING PROTEIN"/>
    <property type="match status" value="1"/>
</dbReference>
<reference evidence="12" key="1">
    <citation type="submission" date="2024-03" db="EMBL/GenBank/DDBJ databases">
        <authorList>
            <consortium name="ELIXIR-Norway"/>
            <consortium name="Elixir Norway"/>
        </authorList>
    </citation>
    <scope>NUCLEOTIDE SEQUENCE</scope>
</reference>
<dbReference type="Gene3D" id="2.40.70.10">
    <property type="entry name" value="Acid Proteases"/>
    <property type="match status" value="2"/>
</dbReference>
<dbReference type="InterPro" id="IPR033121">
    <property type="entry name" value="PEPTIDASE_A1"/>
</dbReference>
<evidence type="ECO:0000259" key="11">
    <source>
        <dbReference type="PROSITE" id="PS51767"/>
    </source>
</evidence>
<evidence type="ECO:0000256" key="3">
    <source>
        <dbReference type="ARBA" id="ARBA00022670"/>
    </source>
</evidence>
<keyword evidence="6" id="KW-0378">Hydrolase</keyword>
<evidence type="ECO:0000256" key="10">
    <source>
        <dbReference type="SAM" id="SignalP"/>
    </source>
</evidence>
<proteinExistence type="inferred from homology"/>
<dbReference type="Pfam" id="PF14541">
    <property type="entry name" value="TAXi_C"/>
    <property type="match status" value="1"/>
</dbReference>
<dbReference type="InterPro" id="IPR001461">
    <property type="entry name" value="Aspartic_peptidase_A1"/>
</dbReference>
<evidence type="ECO:0000256" key="4">
    <source>
        <dbReference type="ARBA" id="ARBA00022692"/>
    </source>
</evidence>
<keyword evidence="8 9" id="KW-0472">Membrane</keyword>
<evidence type="ECO:0000256" key="6">
    <source>
        <dbReference type="ARBA" id="ARBA00022801"/>
    </source>
</evidence>
<accession>A0ABP1B315</accession>
<feature type="transmembrane region" description="Helical" evidence="9">
    <location>
        <begin position="516"/>
        <end position="535"/>
    </location>
</feature>
<evidence type="ECO:0000256" key="2">
    <source>
        <dbReference type="ARBA" id="ARBA00007447"/>
    </source>
</evidence>
<evidence type="ECO:0000256" key="7">
    <source>
        <dbReference type="ARBA" id="ARBA00022989"/>
    </source>
</evidence>
<keyword evidence="5 10" id="KW-0732">Signal</keyword>
<gene>
    <name evidence="12" type="ORF">CSSPJE1EN2_LOCUS12237</name>
</gene>
<protein>
    <recommendedName>
        <fullName evidence="11">Peptidase A1 domain-containing protein</fullName>
    </recommendedName>
</protein>
<keyword evidence="13" id="KW-1185">Reference proteome</keyword>
<evidence type="ECO:0000256" key="8">
    <source>
        <dbReference type="ARBA" id="ARBA00023136"/>
    </source>
</evidence>
<dbReference type="InterPro" id="IPR021109">
    <property type="entry name" value="Peptidase_aspartic_dom_sf"/>
</dbReference>
<comment type="similarity">
    <text evidence="2">Belongs to the peptidase A1 family.</text>
</comment>
<dbReference type="Pfam" id="PF14543">
    <property type="entry name" value="TAXi_N"/>
    <property type="match status" value="1"/>
</dbReference>
<comment type="subcellular location">
    <subcellularLocation>
        <location evidence="1">Membrane</location>
    </subcellularLocation>
</comment>
<keyword evidence="3" id="KW-0645">Protease</keyword>
<dbReference type="Proteomes" id="UP001497522">
    <property type="component" value="Chromosome 19"/>
</dbReference>
<keyword evidence="7 9" id="KW-1133">Transmembrane helix</keyword>